<dbReference type="AlphaFoldDB" id="A0A380GP81"/>
<dbReference type="EMBL" id="UHDS01000001">
    <property type="protein sequence ID" value="SUM55405.1"/>
    <property type="molecule type" value="Genomic_DNA"/>
</dbReference>
<reference evidence="1 2" key="1">
    <citation type="submission" date="2018-06" db="EMBL/GenBank/DDBJ databases">
        <authorList>
            <consortium name="Pathogen Informatics"/>
            <person name="Doyle S."/>
        </authorList>
    </citation>
    <scope>NUCLEOTIDE SEQUENCE [LARGE SCALE GENOMIC DNA]</scope>
    <source>
        <strain evidence="1 2">NCTC13834</strain>
    </source>
</reference>
<organism evidence="1 2">
    <name type="scientific">Staphylococcus nepalensis</name>
    <dbReference type="NCBI Taxonomy" id="214473"/>
    <lineage>
        <taxon>Bacteria</taxon>
        <taxon>Bacillati</taxon>
        <taxon>Bacillota</taxon>
        <taxon>Bacilli</taxon>
        <taxon>Bacillales</taxon>
        <taxon>Staphylococcaceae</taxon>
        <taxon>Staphylococcus</taxon>
    </lineage>
</organism>
<protein>
    <submittedName>
        <fullName evidence="1">Putative phiSLT protein</fullName>
    </submittedName>
</protein>
<name>A0A380GP81_9STAP</name>
<proteinExistence type="predicted"/>
<gene>
    <name evidence="1" type="ORF">NCTC13834_01769</name>
</gene>
<dbReference type="RefSeq" id="WP_103372666.1">
    <property type="nucleotide sequence ID" value="NZ_BMCF01000004.1"/>
</dbReference>
<evidence type="ECO:0000313" key="1">
    <source>
        <dbReference type="EMBL" id="SUM55405.1"/>
    </source>
</evidence>
<sequence>MSRPKVNGIYDVKLEGIPEVMKKLEMKYGKKAMEEKSDRALIAAADFVKDELKYQFEEFRDTGESINEMQRGVPETISGKRRVMIYWEGPKNRKNIIHLNEHGYTRDGKKYTPKGYAVIAKTLEAGELKYRSIIRREMTK</sequence>
<dbReference type="Proteomes" id="UP000254412">
    <property type="component" value="Unassembled WGS sequence"/>
</dbReference>
<evidence type="ECO:0000313" key="2">
    <source>
        <dbReference type="Proteomes" id="UP000254412"/>
    </source>
</evidence>
<accession>A0A380GP81</accession>